<dbReference type="EMBL" id="CP045902">
    <property type="protein sequence ID" value="QQP38408.1"/>
    <property type="molecule type" value="Genomic_DNA"/>
</dbReference>
<proteinExistence type="predicted"/>
<evidence type="ECO:0000313" key="2">
    <source>
        <dbReference type="Proteomes" id="UP000595437"/>
    </source>
</evidence>
<accession>A0A7T8JX70</accession>
<evidence type="ECO:0000313" key="1">
    <source>
        <dbReference type="EMBL" id="QQP38408.1"/>
    </source>
</evidence>
<dbReference type="AlphaFoldDB" id="A0A7T8JX70"/>
<keyword evidence="2" id="KW-1185">Reference proteome</keyword>
<sequence>MKISIPRNLRRDLTFQRKKIFHVLENSVHPGICLLQKSLRRTFKPQKNIPPLEESLNVPNYIIKDELTRIHQPFELTH</sequence>
<organism evidence="1 2">
    <name type="scientific">Caligus rogercresseyi</name>
    <name type="common">Sea louse</name>
    <dbReference type="NCBI Taxonomy" id="217165"/>
    <lineage>
        <taxon>Eukaryota</taxon>
        <taxon>Metazoa</taxon>
        <taxon>Ecdysozoa</taxon>
        <taxon>Arthropoda</taxon>
        <taxon>Crustacea</taxon>
        <taxon>Multicrustacea</taxon>
        <taxon>Hexanauplia</taxon>
        <taxon>Copepoda</taxon>
        <taxon>Siphonostomatoida</taxon>
        <taxon>Caligidae</taxon>
        <taxon>Caligus</taxon>
    </lineage>
</organism>
<name>A0A7T8JX70_CALRO</name>
<protein>
    <submittedName>
        <fullName evidence="1">Uncharacterized protein</fullName>
    </submittedName>
</protein>
<gene>
    <name evidence="1" type="ORF">FKW44_018974</name>
</gene>
<reference evidence="2" key="1">
    <citation type="submission" date="2021-01" db="EMBL/GenBank/DDBJ databases">
        <title>Caligus Genome Assembly.</title>
        <authorList>
            <person name="Gallardo-Escarate C."/>
        </authorList>
    </citation>
    <scope>NUCLEOTIDE SEQUENCE [LARGE SCALE GENOMIC DNA]</scope>
</reference>
<dbReference type="Proteomes" id="UP000595437">
    <property type="component" value="Chromosome 13"/>
</dbReference>